<dbReference type="InterPro" id="IPR005467">
    <property type="entry name" value="His_kinase_dom"/>
</dbReference>
<evidence type="ECO:0000259" key="14">
    <source>
        <dbReference type="PROSITE" id="PS50885"/>
    </source>
</evidence>
<keyword evidence="11" id="KW-0472">Membrane</keyword>
<feature type="compositionally biased region" description="Basic and acidic residues" evidence="10">
    <location>
        <begin position="1093"/>
        <end position="1107"/>
    </location>
</feature>
<dbReference type="EC" id="2.7.13.3" evidence="3"/>
<dbReference type="Gene3D" id="3.30.450.40">
    <property type="match status" value="1"/>
</dbReference>
<feature type="transmembrane region" description="Helical" evidence="11">
    <location>
        <begin position="363"/>
        <end position="385"/>
    </location>
</feature>
<evidence type="ECO:0000256" key="8">
    <source>
        <dbReference type="PROSITE-ProRule" id="PRU00169"/>
    </source>
</evidence>
<dbReference type="SUPFAM" id="SSF55874">
    <property type="entry name" value="ATPase domain of HSP90 chaperone/DNA topoisomerase II/histidine kinase"/>
    <property type="match status" value="1"/>
</dbReference>
<dbReference type="Pfam" id="PF00072">
    <property type="entry name" value="Response_reg"/>
    <property type="match status" value="3"/>
</dbReference>
<evidence type="ECO:0000256" key="6">
    <source>
        <dbReference type="ARBA" id="ARBA00022777"/>
    </source>
</evidence>
<dbReference type="SUPFAM" id="SSF47384">
    <property type="entry name" value="Homodimeric domain of signal transducing histidine kinase"/>
    <property type="match status" value="1"/>
</dbReference>
<dbReference type="Pfam" id="PF00512">
    <property type="entry name" value="HisKA"/>
    <property type="match status" value="1"/>
</dbReference>
<dbReference type="SMART" id="SM00304">
    <property type="entry name" value="HAMP"/>
    <property type="match status" value="2"/>
</dbReference>
<name>A0A8J7QA77_9BACT</name>
<keyword evidence="16" id="KW-1185">Reference proteome</keyword>
<evidence type="ECO:0000256" key="11">
    <source>
        <dbReference type="SAM" id="Phobius"/>
    </source>
</evidence>
<sequence length="1502" mass="168560">MSKDPSMSLNTETRDARFSKLGRSIFFWFMVIALFPLALASTWLWLSTKGTLVEKTKQTLTRDITLKEETIHQYFSERARDLRVQAELQSNVRFMTVLQTRFQGNDLSAEAFVQSSEWAELSRNGSSDLRNFIQTYGYRDAFLIDQQGYVLFSVMAGEDLGTNLLSGPFSQSNLSTAWRHARNSILPICSDLAHYTPTWNEAAMFLAQRIVDADGNQLGVLAIQIPIDQINKIVSREIGNYRRAHTIVVGNDLKIRAPQENDGPDAEEGLAKIDTPVTRGWVFEKEAAKLTLEEENLRREKLAALEQQGERLPDTVPGFYVNHLGREVLGVYSEIEYLHDLGLDWALITEIDQDEAMRELDNLFVGTVVVLGTMILLIALVSFLITHRISSPIRRISRRAKQTAVGMLPEPDLDISDNEIGELADSFQKVVASIQEVTDVCAAIAIGDFSKSVVIKGEHDALGLAVNQMGQNLRQVVDQANAVAKGDYSGEIEPRSEKDALSFALVNMTNELGNLQAQKERQDWLTSGEVQLRNAMQGDLEINELGKQIIQFVCRYLNAMIGAFYVLDQKNVLRLISSFAYRKRKGVSNEFQLGHGLVGQAALEGESILVTNVPDDYVAIFSGLGEATPRAILAVPFLYEEKVVGVLELGSFEVFNDDQIYLLEKFRDFVGIAVNTAQARSRMSQLLTQTQEQADALQKQQEDLKLANTELEEQTKALLESEARLQTQQEELRSTNEELEDQTRALRESQARLQAQQEELQQINEELEERSEALERQRDEVKLKNQELERARRELAEKARDLTLTSKYKSEFLANMSHELRTPLNSMLILSQLLEKNQKGNLTEKQVEYAKTIYQSGSDLLALINEILDLSKIEAGKMELVPTEIQIRPFLKDLGLKFQPIADEKSLGFAINIGDKVPETFTSDPHRCEQILRNLLSNALKFTDQGHVHLSVSAVTHQGAPALAFTVEDTGMGIPEEKRRLIFEAFQQADGTTSRQFGGTGLGLSISRELAKLLQGEIQLDSEEGRGSSFTLNLPITYSAGESDQPDAFVSSKVEDPPRDEADPAPDNKVQKRALLEKAKALTATPLEPPTVRSREEPPRADYPDDRENLQRGDAVLLIIEDDRQFQWTLQNLARERGFKCLLANNGEAGLHMADYYKPDAVLLDIGLPRMDGMAVMSRLKDNPETRHIPVHFISGTDRNFEAMKMGAAGFLQKPATMADLDQAFNRIGHILSHPVKNLLIVEDDAKLRSSLKALTGGKDVQVHGVGTARKALDALRTQHFDCMVLDVNLPDISGYDLLSEIRNDSQIPHLPIIIYTGRDLTESEKVQLDKYAESVIIKTANSAERLLDETILFLHRVEAELGGEQKRLLHLVHDKENIFRDKKILVVDDDMRNVFALSSVLEEKGMTILVAVNGREGLEQLEKHPDIDLVLMDIMMPEMNGYEATRAIRQNPKFRNLPVIALTAKAMKGDRHKCIDAGANDYMSKPVDTVKLLSLMRVWLY</sequence>
<dbReference type="PROSITE" id="PS50109">
    <property type="entry name" value="HIS_KIN"/>
    <property type="match status" value="1"/>
</dbReference>
<feature type="transmembrane region" description="Helical" evidence="11">
    <location>
        <begin position="25"/>
        <end position="46"/>
    </location>
</feature>
<dbReference type="InterPro" id="IPR011006">
    <property type="entry name" value="CheY-like_superfamily"/>
</dbReference>
<evidence type="ECO:0000313" key="15">
    <source>
        <dbReference type="EMBL" id="MBO1320682.1"/>
    </source>
</evidence>
<dbReference type="GO" id="GO:0000155">
    <property type="term" value="F:phosphorelay sensor kinase activity"/>
    <property type="evidence" value="ECO:0007669"/>
    <property type="project" value="InterPro"/>
</dbReference>
<evidence type="ECO:0000313" key="16">
    <source>
        <dbReference type="Proteomes" id="UP000664417"/>
    </source>
</evidence>
<keyword evidence="11" id="KW-1133">Transmembrane helix</keyword>
<dbReference type="Gene3D" id="6.10.340.10">
    <property type="match status" value="1"/>
</dbReference>
<dbReference type="SMART" id="SM00065">
    <property type="entry name" value="GAF"/>
    <property type="match status" value="1"/>
</dbReference>
<feature type="modified residue" description="4-aspartylphosphate" evidence="8">
    <location>
        <position position="1165"/>
    </location>
</feature>
<keyword evidence="9" id="KW-0175">Coiled coil</keyword>
<dbReference type="SMART" id="SM00448">
    <property type="entry name" value="REC"/>
    <property type="match status" value="3"/>
</dbReference>
<proteinExistence type="predicted"/>
<dbReference type="Proteomes" id="UP000664417">
    <property type="component" value="Unassembled WGS sequence"/>
</dbReference>
<feature type="modified residue" description="4-aspartylphosphate" evidence="8">
    <location>
        <position position="1287"/>
    </location>
</feature>
<comment type="subcellular location">
    <subcellularLocation>
        <location evidence="2">Membrane</location>
    </subcellularLocation>
</comment>
<keyword evidence="11" id="KW-0812">Transmembrane</keyword>
<dbReference type="PANTHER" id="PTHR45339">
    <property type="entry name" value="HYBRID SIGNAL TRANSDUCTION HISTIDINE KINASE J"/>
    <property type="match status" value="1"/>
</dbReference>
<dbReference type="Gene3D" id="1.10.287.130">
    <property type="match status" value="1"/>
</dbReference>
<organism evidence="15 16">
    <name type="scientific">Acanthopleuribacter pedis</name>
    <dbReference type="NCBI Taxonomy" id="442870"/>
    <lineage>
        <taxon>Bacteria</taxon>
        <taxon>Pseudomonadati</taxon>
        <taxon>Acidobacteriota</taxon>
        <taxon>Holophagae</taxon>
        <taxon>Acanthopleuribacterales</taxon>
        <taxon>Acanthopleuribacteraceae</taxon>
        <taxon>Acanthopleuribacter</taxon>
    </lineage>
</organism>
<dbReference type="CDD" id="cd06225">
    <property type="entry name" value="HAMP"/>
    <property type="match status" value="1"/>
</dbReference>
<feature type="domain" description="HAMP" evidence="14">
    <location>
        <begin position="387"/>
        <end position="439"/>
    </location>
</feature>
<dbReference type="InterPro" id="IPR004358">
    <property type="entry name" value="Sig_transdc_His_kin-like_C"/>
</dbReference>
<feature type="domain" description="Response regulatory" evidence="13">
    <location>
        <begin position="1116"/>
        <end position="1229"/>
    </location>
</feature>
<evidence type="ECO:0000256" key="4">
    <source>
        <dbReference type="ARBA" id="ARBA00022553"/>
    </source>
</evidence>
<comment type="catalytic activity">
    <reaction evidence="1">
        <text>ATP + protein L-histidine = ADP + protein N-phospho-L-histidine.</text>
        <dbReference type="EC" id="2.7.13.3"/>
    </reaction>
</comment>
<evidence type="ECO:0000256" key="3">
    <source>
        <dbReference type="ARBA" id="ARBA00012438"/>
    </source>
</evidence>
<dbReference type="GO" id="GO:0016020">
    <property type="term" value="C:membrane"/>
    <property type="evidence" value="ECO:0007669"/>
    <property type="project" value="UniProtKB-SubCell"/>
</dbReference>
<dbReference type="SUPFAM" id="SSF52172">
    <property type="entry name" value="CheY-like"/>
    <property type="match status" value="3"/>
</dbReference>
<dbReference type="CDD" id="cd00156">
    <property type="entry name" value="REC"/>
    <property type="match status" value="2"/>
</dbReference>
<dbReference type="InterPro" id="IPR003594">
    <property type="entry name" value="HATPase_dom"/>
</dbReference>
<reference evidence="15" key="1">
    <citation type="submission" date="2021-03" db="EMBL/GenBank/DDBJ databases">
        <authorList>
            <person name="Wang G."/>
        </authorList>
    </citation>
    <scope>NUCLEOTIDE SEQUENCE</scope>
    <source>
        <strain evidence="15">KCTC 12899</strain>
    </source>
</reference>
<dbReference type="SMART" id="SM00387">
    <property type="entry name" value="HATPase_c"/>
    <property type="match status" value="1"/>
</dbReference>
<dbReference type="InterPro" id="IPR029016">
    <property type="entry name" value="GAF-like_dom_sf"/>
</dbReference>
<feature type="domain" description="Response regulatory" evidence="13">
    <location>
        <begin position="1384"/>
        <end position="1501"/>
    </location>
</feature>
<comment type="caution">
    <text evidence="15">The sequence shown here is derived from an EMBL/GenBank/DDBJ whole genome shotgun (WGS) entry which is preliminary data.</text>
</comment>
<evidence type="ECO:0000256" key="1">
    <source>
        <dbReference type="ARBA" id="ARBA00000085"/>
    </source>
</evidence>
<accession>A0A8J7QA77</accession>
<dbReference type="FunFam" id="3.30.565.10:FF:000010">
    <property type="entry name" value="Sensor histidine kinase RcsC"/>
    <property type="match status" value="1"/>
</dbReference>
<dbReference type="SUPFAM" id="SSF55781">
    <property type="entry name" value="GAF domain-like"/>
    <property type="match status" value="1"/>
</dbReference>
<evidence type="ECO:0000256" key="7">
    <source>
        <dbReference type="ARBA" id="ARBA00023012"/>
    </source>
</evidence>
<evidence type="ECO:0000259" key="13">
    <source>
        <dbReference type="PROSITE" id="PS50110"/>
    </source>
</evidence>
<dbReference type="Gene3D" id="3.40.50.2300">
    <property type="match status" value="3"/>
</dbReference>
<dbReference type="PROSITE" id="PS50885">
    <property type="entry name" value="HAMP"/>
    <property type="match status" value="1"/>
</dbReference>
<dbReference type="Pfam" id="PF00672">
    <property type="entry name" value="HAMP"/>
    <property type="match status" value="1"/>
</dbReference>
<dbReference type="InterPro" id="IPR036890">
    <property type="entry name" value="HATPase_C_sf"/>
</dbReference>
<feature type="modified residue" description="4-aspartylphosphate" evidence="8">
    <location>
        <position position="1434"/>
    </location>
</feature>
<dbReference type="CDD" id="cd16922">
    <property type="entry name" value="HATPase_EvgS-ArcB-TorS-like"/>
    <property type="match status" value="1"/>
</dbReference>
<dbReference type="CDD" id="cd00082">
    <property type="entry name" value="HisKA"/>
    <property type="match status" value="1"/>
</dbReference>
<dbReference type="InterPro" id="IPR003018">
    <property type="entry name" value="GAF"/>
</dbReference>
<dbReference type="SMART" id="SM00388">
    <property type="entry name" value="HisKA"/>
    <property type="match status" value="1"/>
</dbReference>
<gene>
    <name evidence="15" type="ORF">J3U88_19545</name>
</gene>
<evidence type="ECO:0000256" key="5">
    <source>
        <dbReference type="ARBA" id="ARBA00022679"/>
    </source>
</evidence>
<evidence type="ECO:0000256" key="10">
    <source>
        <dbReference type="SAM" id="MobiDB-lite"/>
    </source>
</evidence>
<dbReference type="InterPro" id="IPR036097">
    <property type="entry name" value="HisK_dim/P_sf"/>
</dbReference>
<keyword evidence="5" id="KW-0808">Transferase</keyword>
<feature type="coiled-coil region" evidence="9">
    <location>
        <begin position="680"/>
        <end position="805"/>
    </location>
</feature>
<dbReference type="Pfam" id="PF02518">
    <property type="entry name" value="HATPase_c"/>
    <property type="match status" value="1"/>
</dbReference>
<keyword evidence="7" id="KW-0902">Two-component regulatory system</keyword>
<feature type="domain" description="Response regulatory" evidence="13">
    <location>
        <begin position="1238"/>
        <end position="1354"/>
    </location>
</feature>
<dbReference type="Pfam" id="PF13185">
    <property type="entry name" value="GAF_2"/>
    <property type="match status" value="1"/>
</dbReference>
<dbReference type="PRINTS" id="PR00344">
    <property type="entry name" value="BCTRLSENSOR"/>
</dbReference>
<dbReference type="InterPro" id="IPR003661">
    <property type="entry name" value="HisK_dim/P_dom"/>
</dbReference>
<dbReference type="RefSeq" id="WP_207860635.1">
    <property type="nucleotide sequence ID" value="NZ_JAFREP010000018.1"/>
</dbReference>
<evidence type="ECO:0000256" key="2">
    <source>
        <dbReference type="ARBA" id="ARBA00004370"/>
    </source>
</evidence>
<feature type="region of interest" description="Disordered" evidence="10">
    <location>
        <begin position="1037"/>
        <end position="1107"/>
    </location>
</feature>
<evidence type="ECO:0000259" key="12">
    <source>
        <dbReference type="PROSITE" id="PS50109"/>
    </source>
</evidence>
<protein>
    <recommendedName>
        <fullName evidence="3">histidine kinase</fullName>
        <ecNumber evidence="3">2.7.13.3</ecNumber>
    </recommendedName>
</protein>
<feature type="compositionally biased region" description="Basic and acidic residues" evidence="10">
    <location>
        <begin position="1053"/>
        <end position="1062"/>
    </location>
</feature>
<dbReference type="InterPro" id="IPR001789">
    <property type="entry name" value="Sig_transdc_resp-reg_receiver"/>
</dbReference>
<dbReference type="EMBL" id="JAFREP010000018">
    <property type="protein sequence ID" value="MBO1320682.1"/>
    <property type="molecule type" value="Genomic_DNA"/>
</dbReference>
<keyword evidence="6" id="KW-0418">Kinase</keyword>
<dbReference type="Gene3D" id="3.30.565.10">
    <property type="entry name" value="Histidine kinase-like ATPase, C-terminal domain"/>
    <property type="match status" value="1"/>
</dbReference>
<keyword evidence="4 8" id="KW-0597">Phosphoprotein</keyword>
<dbReference type="PROSITE" id="PS50110">
    <property type="entry name" value="RESPONSE_REGULATORY"/>
    <property type="match status" value="3"/>
</dbReference>
<feature type="domain" description="Histidine kinase" evidence="12">
    <location>
        <begin position="815"/>
        <end position="1038"/>
    </location>
</feature>
<dbReference type="PANTHER" id="PTHR45339:SF1">
    <property type="entry name" value="HYBRID SIGNAL TRANSDUCTION HISTIDINE KINASE J"/>
    <property type="match status" value="1"/>
</dbReference>
<evidence type="ECO:0000256" key="9">
    <source>
        <dbReference type="SAM" id="Coils"/>
    </source>
</evidence>
<dbReference type="InterPro" id="IPR003660">
    <property type="entry name" value="HAMP_dom"/>
</dbReference>